<dbReference type="STRING" id="1798704.A3J93_02730"/>
<evidence type="ECO:0000313" key="1">
    <source>
        <dbReference type="EMBL" id="OGH88061.1"/>
    </source>
</evidence>
<sequence length="110" mass="12440">MSEVLATIISSRDIVDRLNAHIKAALSKQVSLNFKNVEFVSRSAAHELLTIKEDWKRKSLSRDKEINFINTNEEVSAMLRVVAANRAVPKTKPIFQAEHVDVRTLLKDLA</sequence>
<dbReference type="InterPro" id="IPR013785">
    <property type="entry name" value="Aldolase_TIM"/>
</dbReference>
<evidence type="ECO:0008006" key="3">
    <source>
        <dbReference type="Google" id="ProtNLM"/>
    </source>
</evidence>
<name>A0A1F6NW05_9BACT</name>
<comment type="caution">
    <text evidence="1">The sequence shown here is derived from an EMBL/GenBank/DDBJ whole genome shotgun (WGS) entry which is preliminary data.</text>
</comment>
<dbReference type="EMBL" id="MFQZ01000008">
    <property type="protein sequence ID" value="OGH88061.1"/>
    <property type="molecule type" value="Genomic_DNA"/>
</dbReference>
<reference evidence="1 2" key="1">
    <citation type="journal article" date="2016" name="Nat. Commun.">
        <title>Thousands of microbial genomes shed light on interconnected biogeochemical processes in an aquifer system.</title>
        <authorList>
            <person name="Anantharaman K."/>
            <person name="Brown C.T."/>
            <person name="Hug L.A."/>
            <person name="Sharon I."/>
            <person name="Castelle C.J."/>
            <person name="Probst A.J."/>
            <person name="Thomas B.C."/>
            <person name="Singh A."/>
            <person name="Wilkins M.J."/>
            <person name="Karaoz U."/>
            <person name="Brodie E.L."/>
            <person name="Williams K.H."/>
            <person name="Hubbard S.S."/>
            <person name="Banfield J.F."/>
        </authorList>
    </citation>
    <scope>NUCLEOTIDE SEQUENCE [LARGE SCALE GENOMIC DNA]</scope>
</reference>
<organism evidence="1 2">
    <name type="scientific">Candidatus Magasanikbacteria bacterium RIFOXYC2_FULL_42_28</name>
    <dbReference type="NCBI Taxonomy" id="1798704"/>
    <lineage>
        <taxon>Bacteria</taxon>
        <taxon>Candidatus Magasanikiibacteriota</taxon>
    </lineage>
</organism>
<evidence type="ECO:0000313" key="2">
    <source>
        <dbReference type="Proteomes" id="UP000177907"/>
    </source>
</evidence>
<gene>
    <name evidence="1" type="ORF">A3J93_02730</name>
</gene>
<dbReference type="Gene3D" id="3.20.20.70">
    <property type="entry name" value="Aldolase class I"/>
    <property type="match status" value="1"/>
</dbReference>
<proteinExistence type="predicted"/>
<dbReference type="AlphaFoldDB" id="A0A1F6NW05"/>
<protein>
    <recommendedName>
        <fullName evidence="3">STAS domain-containing protein</fullName>
    </recommendedName>
</protein>
<accession>A0A1F6NW05</accession>
<dbReference type="Proteomes" id="UP000177907">
    <property type="component" value="Unassembled WGS sequence"/>
</dbReference>